<evidence type="ECO:0000256" key="7">
    <source>
        <dbReference type="ARBA" id="ARBA00022989"/>
    </source>
</evidence>
<keyword evidence="7 9" id="KW-1133">Transmembrane helix</keyword>
<dbReference type="Gene3D" id="3.40.1110.10">
    <property type="entry name" value="Calcium-transporting ATPase, cytoplasmic domain N"/>
    <property type="match status" value="1"/>
</dbReference>
<dbReference type="Gene3D" id="3.40.50.1000">
    <property type="entry name" value="HAD superfamily/HAD-like"/>
    <property type="match status" value="1"/>
</dbReference>
<evidence type="ECO:0000256" key="9">
    <source>
        <dbReference type="SAM" id="Phobius"/>
    </source>
</evidence>
<keyword evidence="8 9" id="KW-0472">Membrane</keyword>
<dbReference type="FunFam" id="3.40.50.1000:FF:000028">
    <property type="entry name" value="Calcium-transporting P-type ATPase, putative"/>
    <property type="match status" value="1"/>
</dbReference>
<feature type="domain" description="Cation-transporting P-type ATPase N-terminal" evidence="10">
    <location>
        <begin position="7"/>
        <end position="80"/>
    </location>
</feature>
<dbReference type="Pfam" id="PF13246">
    <property type="entry name" value="Cation_ATPase"/>
    <property type="match status" value="1"/>
</dbReference>
<dbReference type="InterPro" id="IPR059000">
    <property type="entry name" value="ATPase_P-type_domA"/>
</dbReference>
<dbReference type="PROSITE" id="PS00154">
    <property type="entry name" value="ATPASE_E1_E2"/>
    <property type="match status" value="1"/>
</dbReference>
<feature type="transmembrane region" description="Helical" evidence="9">
    <location>
        <begin position="772"/>
        <end position="790"/>
    </location>
</feature>
<dbReference type="InterPro" id="IPR023299">
    <property type="entry name" value="ATPase_P-typ_cyto_dom_N"/>
</dbReference>
<reference evidence="11 12" key="1">
    <citation type="submission" date="2010-01" db="EMBL/GenBank/DDBJ databases">
        <authorList>
            <person name="Weinstock G."/>
            <person name="Sodergren E."/>
            <person name="Clifton S."/>
            <person name="Fulton L."/>
            <person name="Fulton B."/>
            <person name="Courtney L."/>
            <person name="Fronick C."/>
            <person name="Harrison M."/>
            <person name="Strong C."/>
            <person name="Farmer C."/>
            <person name="Delahaunty K."/>
            <person name="Markovic C."/>
            <person name="Hall O."/>
            <person name="Minx P."/>
            <person name="Tomlinson C."/>
            <person name="Mitreva M."/>
            <person name="Nelson J."/>
            <person name="Hou S."/>
            <person name="Wollam A."/>
            <person name="Pepin K.H."/>
            <person name="Johnson M."/>
            <person name="Bhonagiri V."/>
            <person name="Nash W.E."/>
            <person name="Warren W."/>
            <person name="Chinwalla A."/>
            <person name="Mardis E.R."/>
            <person name="Wilson R.K."/>
        </authorList>
    </citation>
    <scope>NUCLEOTIDE SEQUENCE [LARGE SCALE GENOMIC DNA]</scope>
    <source>
        <strain evidence="11 12">DSM 13479</strain>
    </source>
</reference>
<dbReference type="GO" id="GO:0016887">
    <property type="term" value="F:ATP hydrolysis activity"/>
    <property type="evidence" value="ECO:0007669"/>
    <property type="project" value="InterPro"/>
</dbReference>
<dbReference type="PRINTS" id="PR00120">
    <property type="entry name" value="HATPASE"/>
</dbReference>
<dbReference type="GO" id="GO:0016020">
    <property type="term" value="C:membrane"/>
    <property type="evidence" value="ECO:0007669"/>
    <property type="project" value="UniProtKB-SubCell"/>
</dbReference>
<dbReference type="AlphaFoldDB" id="D3AB21"/>
<dbReference type="InterPro" id="IPR023298">
    <property type="entry name" value="ATPase_P-typ_TM_dom_sf"/>
</dbReference>
<keyword evidence="3 9" id="KW-0812">Transmembrane</keyword>
<accession>D3AB21</accession>
<organism evidence="11 12">
    <name type="scientific">Hungatella hathewayi DSM 13479</name>
    <dbReference type="NCBI Taxonomy" id="566550"/>
    <lineage>
        <taxon>Bacteria</taxon>
        <taxon>Bacillati</taxon>
        <taxon>Bacillota</taxon>
        <taxon>Clostridia</taxon>
        <taxon>Lachnospirales</taxon>
        <taxon>Lachnospiraceae</taxon>
        <taxon>Hungatella</taxon>
    </lineage>
</organism>
<evidence type="ECO:0000256" key="4">
    <source>
        <dbReference type="ARBA" id="ARBA00022741"/>
    </source>
</evidence>
<dbReference type="SUPFAM" id="SSF81653">
    <property type="entry name" value="Calcium ATPase, transduction domain A"/>
    <property type="match status" value="1"/>
</dbReference>
<dbReference type="FunFam" id="3.40.50.1000:FF:000001">
    <property type="entry name" value="Phospholipid-transporting ATPase IC"/>
    <property type="match status" value="1"/>
</dbReference>
<dbReference type="PANTHER" id="PTHR42861">
    <property type="entry name" value="CALCIUM-TRANSPORTING ATPASE"/>
    <property type="match status" value="1"/>
</dbReference>
<evidence type="ECO:0000256" key="5">
    <source>
        <dbReference type="ARBA" id="ARBA00022840"/>
    </source>
</evidence>
<keyword evidence="5" id="KW-0067">ATP-binding</keyword>
<dbReference type="InterPro" id="IPR018303">
    <property type="entry name" value="ATPase_P-typ_P_site"/>
</dbReference>
<evidence type="ECO:0000313" key="12">
    <source>
        <dbReference type="Proteomes" id="UP000004968"/>
    </source>
</evidence>
<dbReference type="InterPro" id="IPR023214">
    <property type="entry name" value="HAD_sf"/>
</dbReference>
<dbReference type="InterPro" id="IPR044492">
    <property type="entry name" value="P_typ_ATPase_HD_dom"/>
</dbReference>
<dbReference type="HOGENOM" id="CLU_002360_3_0_9"/>
<protein>
    <submittedName>
        <fullName evidence="11">Putative calcium-translocating P-type ATPase, PMCA-type</fullName>
    </submittedName>
</protein>
<dbReference type="SMART" id="SM00831">
    <property type="entry name" value="Cation_ATPase_N"/>
    <property type="match status" value="1"/>
</dbReference>
<dbReference type="Pfam" id="PF00122">
    <property type="entry name" value="E1-E2_ATPase"/>
    <property type="match status" value="1"/>
</dbReference>
<keyword evidence="4" id="KW-0547">Nucleotide-binding</keyword>
<feature type="transmembrane region" description="Helical" evidence="9">
    <location>
        <begin position="244"/>
        <end position="262"/>
    </location>
</feature>
<comment type="subcellular location">
    <subcellularLocation>
        <location evidence="1">Membrane</location>
        <topology evidence="1">Multi-pass membrane protein</topology>
    </subcellularLocation>
</comment>
<dbReference type="InterPro" id="IPR036412">
    <property type="entry name" value="HAD-like_sf"/>
</dbReference>
<dbReference type="SUPFAM" id="SSF81660">
    <property type="entry name" value="Metal cation-transporting ATPase, ATP-binding domain N"/>
    <property type="match status" value="1"/>
</dbReference>
<dbReference type="EMBL" id="ACIO01000055">
    <property type="protein sequence ID" value="EFD00975.1"/>
    <property type="molecule type" value="Genomic_DNA"/>
</dbReference>
<feature type="transmembrane region" description="Helical" evidence="9">
    <location>
        <begin position="838"/>
        <end position="860"/>
    </location>
</feature>
<dbReference type="CDD" id="cd02089">
    <property type="entry name" value="P-type_ATPase_Ca_prok"/>
    <property type="match status" value="1"/>
</dbReference>
<dbReference type="GO" id="GO:0005524">
    <property type="term" value="F:ATP binding"/>
    <property type="evidence" value="ECO:0007669"/>
    <property type="project" value="UniProtKB-KW"/>
</dbReference>
<keyword evidence="6" id="KW-1278">Translocase</keyword>
<dbReference type="PRINTS" id="PR00119">
    <property type="entry name" value="CATATPASE"/>
</dbReference>
<dbReference type="InterPro" id="IPR004014">
    <property type="entry name" value="ATPase_P-typ_cation-transptr_N"/>
</dbReference>
<evidence type="ECO:0000256" key="8">
    <source>
        <dbReference type="ARBA" id="ARBA00023136"/>
    </source>
</evidence>
<dbReference type="SFLD" id="SFLDS00003">
    <property type="entry name" value="Haloacid_Dehalogenase"/>
    <property type="match status" value="1"/>
</dbReference>
<dbReference type="Proteomes" id="UP000004968">
    <property type="component" value="Unassembled WGS sequence"/>
</dbReference>
<dbReference type="Pfam" id="PF00690">
    <property type="entry name" value="Cation_ATPase_N"/>
    <property type="match status" value="1"/>
</dbReference>
<feature type="transmembrane region" description="Helical" evidence="9">
    <location>
        <begin position="52"/>
        <end position="77"/>
    </location>
</feature>
<dbReference type="SUPFAM" id="SSF56784">
    <property type="entry name" value="HAD-like"/>
    <property type="match status" value="1"/>
</dbReference>
<feature type="transmembrane region" description="Helical" evidence="9">
    <location>
        <begin position="274"/>
        <end position="296"/>
    </location>
</feature>
<dbReference type="Gene3D" id="2.70.150.10">
    <property type="entry name" value="Calcium-transporting ATPase, cytoplasmic transduction domain A"/>
    <property type="match status" value="1"/>
</dbReference>
<comment type="caution">
    <text evidence="11">The sequence shown here is derived from an EMBL/GenBank/DDBJ whole genome shotgun (WGS) entry which is preliminary data.</text>
</comment>
<evidence type="ECO:0000256" key="1">
    <source>
        <dbReference type="ARBA" id="ARBA00004141"/>
    </source>
</evidence>
<proteinExistence type="inferred from homology"/>
<evidence type="ECO:0000256" key="3">
    <source>
        <dbReference type="ARBA" id="ARBA00022692"/>
    </source>
</evidence>
<evidence type="ECO:0000256" key="2">
    <source>
        <dbReference type="ARBA" id="ARBA00005675"/>
    </source>
</evidence>
<feature type="transmembrane region" description="Helical" evidence="9">
    <location>
        <begin position="810"/>
        <end position="832"/>
    </location>
</feature>
<sequence length="871" mass="94589">MEENLKDWYQKDEQEILKELNVTKEGLTAGQAEQLLLEKGENVLKEGKKKSVLAVFAEQFCDLLVVILIAAAVISMFSGNVESTIVIVAVIILNAVLGTVQHEKAKKSLESLKSLSSPSAKVIRGGQKIQIPSANVVPGDILLLEAGDMVAADGRILNNYSLQVNESSLTGESTNVDKEEGTIDGEMPLADRTNMVYSGSLVTYGRAMVVVTGTGMDTEIGKIASLMNATKEKKTPLQVSLDQFSGRLAAVIMVICAIVFALSLYRKMPVLDSLMFAVALAVAAIPEALSSIVTIVQAMGTQKMARENAIIKELKAVESLGCVSVICSDKTGTLTQNKMTVQEIYTDGRIFRPEELDLHEQLHRYILYDSILTNDSAIVDGKGIGDPTEYALLEMARKVSVSDDVLRTMMLRLEEIPFDSDRKLMSTKYELHGVPTILTKGAVDVLLDRTTQIRTSEGIRAFTEADREEINRQNMEFSRNGLRVLAFAYKEVEDGHVLSLKTENGFTFLGLVSMVDPPRVESKEAVSDARRAGIRPVMITGDHKITATAIAKQIGIFSEGDLAVTGAELDGMSDQELDEKITKISVYARVSPENKIRIVDAWQRRGSIVSMTGDGVNDAPALKKADIGVAMGITGTEVSKDAASMILADDNFATIIKAVANGRNVYRNIKNAIQFLLSGNTAGILSVLYTSIMALPVPFAPVHLLFINLLTDSLPAIAIGMEPADKDLLSQKPRDPKEGILTKEFMMKLFLQGGLIAVCTMTAFHLGLNQGGPAVASTMAFCTLTLARLFHGFNCRSSHSIFRIGFSGNWYSLGAFLAGVVLLSLVMFVPFLEKLFSVTALTGGQIGLVYLLAVIPTVIIQMTKVIRERSR</sequence>
<dbReference type="InterPro" id="IPR008250">
    <property type="entry name" value="ATPase_P-typ_transduc_dom_A_sf"/>
</dbReference>
<comment type="similarity">
    <text evidence="2">Belongs to the cation transport ATPase (P-type) (TC 3.A.3) family. Type IIA subfamily.</text>
</comment>
<dbReference type="SFLD" id="SFLDF00027">
    <property type="entry name" value="p-type_atpase"/>
    <property type="match status" value="1"/>
</dbReference>
<feature type="transmembrane region" description="Helical" evidence="9">
    <location>
        <begin position="672"/>
        <end position="692"/>
    </location>
</feature>
<gene>
    <name evidence="11" type="ORF">CLOSTHATH_00792</name>
</gene>
<dbReference type="Pfam" id="PF00689">
    <property type="entry name" value="Cation_ATPase_C"/>
    <property type="match status" value="1"/>
</dbReference>
<dbReference type="InterPro" id="IPR006068">
    <property type="entry name" value="ATPase_P-typ_cation-transptr_C"/>
</dbReference>
<evidence type="ECO:0000259" key="10">
    <source>
        <dbReference type="SMART" id="SM00831"/>
    </source>
</evidence>
<dbReference type="Gene3D" id="1.20.1110.10">
    <property type="entry name" value="Calcium-transporting ATPase, transmembrane domain"/>
    <property type="match status" value="1"/>
</dbReference>
<feature type="transmembrane region" description="Helical" evidence="9">
    <location>
        <begin position="83"/>
        <end position="100"/>
    </location>
</feature>
<name>D3AB21_9FIRM</name>
<dbReference type="SFLD" id="SFLDG00002">
    <property type="entry name" value="C1.7:_P-type_atpase_like"/>
    <property type="match status" value="1"/>
</dbReference>
<dbReference type="SUPFAM" id="SSF81665">
    <property type="entry name" value="Calcium ATPase, transmembrane domain M"/>
    <property type="match status" value="1"/>
</dbReference>
<evidence type="ECO:0000256" key="6">
    <source>
        <dbReference type="ARBA" id="ARBA00022967"/>
    </source>
</evidence>
<dbReference type="NCBIfam" id="TIGR01494">
    <property type="entry name" value="ATPase_P-type"/>
    <property type="match status" value="2"/>
</dbReference>
<dbReference type="InterPro" id="IPR001757">
    <property type="entry name" value="P_typ_ATPase"/>
</dbReference>
<evidence type="ECO:0000313" key="11">
    <source>
        <dbReference type="EMBL" id="EFD00975.1"/>
    </source>
</evidence>